<dbReference type="Proteomes" id="UP000444401">
    <property type="component" value="Unassembled WGS sequence"/>
</dbReference>
<evidence type="ECO:0000256" key="3">
    <source>
        <dbReference type="ARBA" id="ARBA00022989"/>
    </source>
</evidence>
<feature type="transmembrane region" description="Helical" evidence="5">
    <location>
        <begin position="25"/>
        <end position="47"/>
    </location>
</feature>
<reference evidence="7 8" key="1">
    <citation type="submission" date="2019-12" db="EMBL/GenBank/DDBJ databases">
        <title>Genomic-based taxomic classification of the family Erythrobacteraceae.</title>
        <authorList>
            <person name="Xu L."/>
        </authorList>
    </citation>
    <scope>NUCLEOTIDE SEQUENCE [LARGE SCALE GENOMIC DNA]</scope>
    <source>
        <strain evidence="7 8">H32</strain>
    </source>
</reference>
<evidence type="ECO:0000313" key="7">
    <source>
        <dbReference type="EMBL" id="MXO67564.1"/>
    </source>
</evidence>
<protein>
    <recommendedName>
        <fullName evidence="6">O-antigen ligase-related domain-containing protein</fullName>
    </recommendedName>
</protein>
<feature type="transmembrane region" description="Helical" evidence="5">
    <location>
        <begin position="233"/>
        <end position="250"/>
    </location>
</feature>
<comment type="subcellular location">
    <subcellularLocation>
        <location evidence="1">Membrane</location>
        <topology evidence="1">Multi-pass membrane protein</topology>
    </subcellularLocation>
</comment>
<name>A0ABW9URQ5_9SPHN</name>
<dbReference type="EMBL" id="WTYO01000001">
    <property type="protein sequence ID" value="MXO67564.1"/>
    <property type="molecule type" value="Genomic_DNA"/>
</dbReference>
<feature type="transmembrane region" description="Helical" evidence="5">
    <location>
        <begin position="384"/>
        <end position="406"/>
    </location>
</feature>
<dbReference type="Pfam" id="PF04932">
    <property type="entry name" value="Wzy_C"/>
    <property type="match status" value="1"/>
</dbReference>
<organism evidence="7 8">
    <name type="scientific">Pelagerythrobacter marinus</name>
    <dbReference type="NCBI Taxonomy" id="538382"/>
    <lineage>
        <taxon>Bacteria</taxon>
        <taxon>Pseudomonadati</taxon>
        <taxon>Pseudomonadota</taxon>
        <taxon>Alphaproteobacteria</taxon>
        <taxon>Sphingomonadales</taxon>
        <taxon>Erythrobacteraceae</taxon>
        <taxon>Pelagerythrobacter</taxon>
    </lineage>
</organism>
<feature type="transmembrane region" description="Helical" evidence="5">
    <location>
        <begin position="257"/>
        <end position="276"/>
    </location>
</feature>
<gene>
    <name evidence="7" type="ORF">GRI72_01800</name>
</gene>
<dbReference type="PANTHER" id="PTHR37422:SF21">
    <property type="entry name" value="EXOQ-LIKE PROTEIN"/>
    <property type="match status" value="1"/>
</dbReference>
<evidence type="ECO:0000256" key="5">
    <source>
        <dbReference type="SAM" id="Phobius"/>
    </source>
</evidence>
<proteinExistence type="predicted"/>
<evidence type="ECO:0000256" key="4">
    <source>
        <dbReference type="ARBA" id="ARBA00023136"/>
    </source>
</evidence>
<keyword evidence="8" id="KW-1185">Reference proteome</keyword>
<keyword evidence="2 5" id="KW-0812">Transmembrane</keyword>
<sequence length="435" mass="44471">MSIAAAADRAAPAETSPQASARWPLCGALATVALAAPLFALGGWLALDSHPAILFYAVPIVAAELAVIALAIADGFDMRAALARLAPATRAGAAGWLVAIALTNLAIAARPGAPLPLMLTSVVHALFGLALWAMLGSAWAHRRKSFLLAACAGAALYGAVFTAIVAAEFGNPGFNWVGVGIGITNIRQLGFYGVPLAAIALALSCGARGRGAALATVGGAFGFWLTIVSGSRVALAAGLLAMAVIAVLLPKGQRRGLAVRVLAALAVAVPASYLLVPHEAWGLDRILSRGLSGDGIDHYTSGRMAIWRETWAAIVERPLLGHGEGQFRTQVEAGMGAINHPHNALLQFLYQWGVAGTGALALMLWGTGLGLLRLARRAGDGERAAAAALTGLVAIAMLEGALYHAYPVMIVVTCLALLNAGRPEGHRTGGGALAK</sequence>
<feature type="transmembrane region" description="Helical" evidence="5">
    <location>
        <begin position="349"/>
        <end position="372"/>
    </location>
</feature>
<feature type="transmembrane region" description="Helical" evidence="5">
    <location>
        <begin position="211"/>
        <end position="227"/>
    </location>
</feature>
<dbReference type="InterPro" id="IPR051533">
    <property type="entry name" value="WaaL-like"/>
</dbReference>
<evidence type="ECO:0000313" key="8">
    <source>
        <dbReference type="Proteomes" id="UP000444401"/>
    </source>
</evidence>
<evidence type="ECO:0000256" key="1">
    <source>
        <dbReference type="ARBA" id="ARBA00004141"/>
    </source>
</evidence>
<dbReference type="PANTHER" id="PTHR37422">
    <property type="entry name" value="TEICHURONIC ACID BIOSYNTHESIS PROTEIN TUAE"/>
    <property type="match status" value="1"/>
</dbReference>
<comment type="caution">
    <text evidence="7">The sequence shown here is derived from an EMBL/GenBank/DDBJ whole genome shotgun (WGS) entry which is preliminary data.</text>
</comment>
<feature type="transmembrane region" description="Helical" evidence="5">
    <location>
        <begin position="146"/>
        <end position="166"/>
    </location>
</feature>
<keyword evidence="4 5" id="KW-0472">Membrane</keyword>
<dbReference type="RefSeq" id="WP_160732209.1">
    <property type="nucleotide sequence ID" value="NZ_WTYO01000001.1"/>
</dbReference>
<accession>A0ABW9URQ5</accession>
<evidence type="ECO:0000256" key="2">
    <source>
        <dbReference type="ARBA" id="ARBA00022692"/>
    </source>
</evidence>
<keyword evidence="3 5" id="KW-1133">Transmembrane helix</keyword>
<feature type="domain" description="O-antigen ligase-related" evidence="6">
    <location>
        <begin position="221"/>
        <end position="359"/>
    </location>
</feature>
<dbReference type="InterPro" id="IPR007016">
    <property type="entry name" value="O-antigen_ligase-rel_domated"/>
</dbReference>
<evidence type="ECO:0000259" key="6">
    <source>
        <dbReference type="Pfam" id="PF04932"/>
    </source>
</evidence>
<feature type="transmembrane region" description="Helical" evidence="5">
    <location>
        <begin position="115"/>
        <end position="134"/>
    </location>
</feature>
<feature type="transmembrane region" description="Helical" evidence="5">
    <location>
        <begin position="53"/>
        <end position="76"/>
    </location>
</feature>
<feature type="transmembrane region" description="Helical" evidence="5">
    <location>
        <begin position="88"/>
        <end position="109"/>
    </location>
</feature>
<feature type="transmembrane region" description="Helical" evidence="5">
    <location>
        <begin position="186"/>
        <end position="204"/>
    </location>
</feature>